<dbReference type="PRINTS" id="PR00412">
    <property type="entry name" value="EPOXHYDRLASE"/>
</dbReference>
<dbReference type="InterPro" id="IPR000639">
    <property type="entry name" value="Epox_hydrolase-like"/>
</dbReference>
<dbReference type="InterPro" id="IPR029058">
    <property type="entry name" value="AB_hydrolase_fold"/>
</dbReference>
<dbReference type="GO" id="GO:0047372">
    <property type="term" value="F:monoacylglycerol lipase activity"/>
    <property type="evidence" value="ECO:0007669"/>
    <property type="project" value="TreeGrafter"/>
</dbReference>
<dbReference type="InterPro" id="IPR000073">
    <property type="entry name" value="AB_hydrolase_1"/>
</dbReference>
<dbReference type="GO" id="GO:0016020">
    <property type="term" value="C:membrane"/>
    <property type="evidence" value="ECO:0007669"/>
    <property type="project" value="TreeGrafter"/>
</dbReference>
<evidence type="ECO:0000313" key="3">
    <source>
        <dbReference type="EMBL" id="PDT44877.1"/>
    </source>
</evidence>
<reference evidence="3 4" key="1">
    <citation type="submission" date="2017-09" db="EMBL/GenBank/DDBJ databases">
        <title>Comparative genomics of rhizobia isolated from Phaseolus vulgaris in China.</title>
        <authorList>
            <person name="Tong W."/>
        </authorList>
    </citation>
    <scope>NUCLEOTIDE SEQUENCE [LARGE SCALE GENOMIC DNA]</scope>
    <source>
        <strain evidence="3 4">PCH1</strain>
    </source>
</reference>
<name>A0A2A6LRC4_RHIFR</name>
<feature type="chain" id="PRO_5012675929" evidence="1">
    <location>
        <begin position="34"/>
        <end position="358"/>
    </location>
</feature>
<dbReference type="PANTHER" id="PTHR43798">
    <property type="entry name" value="MONOACYLGLYCEROL LIPASE"/>
    <property type="match status" value="1"/>
</dbReference>
<gene>
    <name evidence="3" type="ORF">CO661_26835</name>
</gene>
<dbReference type="GO" id="GO:0046464">
    <property type="term" value="P:acylglycerol catabolic process"/>
    <property type="evidence" value="ECO:0007669"/>
    <property type="project" value="TreeGrafter"/>
</dbReference>
<comment type="caution">
    <text evidence="3">The sequence shown here is derived from an EMBL/GenBank/DDBJ whole genome shotgun (WGS) entry which is preliminary data.</text>
</comment>
<dbReference type="PANTHER" id="PTHR43798:SF33">
    <property type="entry name" value="HYDROLASE, PUTATIVE (AFU_ORTHOLOGUE AFUA_2G14860)-RELATED"/>
    <property type="match status" value="1"/>
</dbReference>
<sequence>MTGEINLPRRRFMGVAALTLAAAQLGMSGLAAANAAGDAGIPAIAPGTNTFFASLKQIDAGVLNVGYAELGASGAPPVILLHGWPYDIHTYVDVAPLLAKAGYRVIVPYLRGYGTTRFLSPETPRNGQQAVIAADIVALMDALAIDKAVIAGCDWGARTANIIAALWPERCKALVSVSGYLIGSREANKMPLPPGAEHAWWYQFYFATDRGRAGYERNRKEFAKLIWQLASPKWNFDDVTFNRSAAAFENPDHVDITIHNYRWRMSLADGERKYDDLEERLAKFPVIGVPTITLEGDANGAPHPEPTAYAKKFSGKYEHRLITGGIGHNLPQEAPQAFAQAVVDVDRFWPASPSGRDR</sequence>
<evidence type="ECO:0000313" key="4">
    <source>
        <dbReference type="Proteomes" id="UP000220353"/>
    </source>
</evidence>
<evidence type="ECO:0000259" key="2">
    <source>
        <dbReference type="Pfam" id="PF00561"/>
    </source>
</evidence>
<dbReference type="Gene3D" id="3.40.50.1820">
    <property type="entry name" value="alpha/beta hydrolase"/>
    <property type="match status" value="1"/>
</dbReference>
<keyword evidence="1" id="KW-0732">Signal</keyword>
<dbReference type="Pfam" id="PF00561">
    <property type="entry name" value="Abhydrolase_1"/>
    <property type="match status" value="1"/>
</dbReference>
<accession>A0A2A6LRC4</accession>
<evidence type="ECO:0000256" key="1">
    <source>
        <dbReference type="SAM" id="SignalP"/>
    </source>
</evidence>
<dbReference type="AlphaFoldDB" id="A0A2A6LRC4"/>
<dbReference type="InterPro" id="IPR006311">
    <property type="entry name" value="TAT_signal"/>
</dbReference>
<dbReference type="Proteomes" id="UP000220353">
    <property type="component" value="Unassembled WGS sequence"/>
</dbReference>
<dbReference type="InterPro" id="IPR050266">
    <property type="entry name" value="AB_hydrolase_sf"/>
</dbReference>
<organism evidence="3 4">
    <name type="scientific">Rhizobium fredii</name>
    <name type="common">Sinorhizobium fredii</name>
    <dbReference type="NCBI Taxonomy" id="380"/>
    <lineage>
        <taxon>Bacteria</taxon>
        <taxon>Pseudomonadati</taxon>
        <taxon>Pseudomonadota</taxon>
        <taxon>Alphaproteobacteria</taxon>
        <taxon>Hyphomicrobiales</taxon>
        <taxon>Rhizobiaceae</taxon>
        <taxon>Sinorhizobium/Ensifer group</taxon>
        <taxon>Sinorhizobium</taxon>
    </lineage>
</organism>
<feature type="domain" description="AB hydrolase-1" evidence="2">
    <location>
        <begin position="76"/>
        <end position="207"/>
    </location>
</feature>
<dbReference type="SUPFAM" id="SSF53474">
    <property type="entry name" value="alpha/beta-Hydrolases"/>
    <property type="match status" value="1"/>
</dbReference>
<dbReference type="RefSeq" id="WP_097587638.1">
    <property type="nucleotide sequence ID" value="NZ_NWTC01000027.1"/>
</dbReference>
<feature type="signal peptide" evidence="1">
    <location>
        <begin position="1"/>
        <end position="33"/>
    </location>
</feature>
<protein>
    <submittedName>
        <fullName evidence="3">Alpha/beta hydrolase</fullName>
    </submittedName>
</protein>
<dbReference type="EMBL" id="NWTC01000027">
    <property type="protein sequence ID" value="PDT44877.1"/>
    <property type="molecule type" value="Genomic_DNA"/>
</dbReference>
<proteinExistence type="predicted"/>
<keyword evidence="3" id="KW-0378">Hydrolase</keyword>
<dbReference type="PROSITE" id="PS51318">
    <property type="entry name" value="TAT"/>
    <property type="match status" value="1"/>
</dbReference>